<keyword evidence="1" id="KW-0472">Membrane</keyword>
<organism evidence="3 4">
    <name type="scientific">Ponticaulis profundi</name>
    <dbReference type="NCBI Taxonomy" id="2665222"/>
    <lineage>
        <taxon>Bacteria</taxon>
        <taxon>Pseudomonadati</taxon>
        <taxon>Pseudomonadota</taxon>
        <taxon>Alphaproteobacteria</taxon>
        <taxon>Hyphomonadales</taxon>
        <taxon>Hyphomonadaceae</taxon>
        <taxon>Ponticaulis</taxon>
    </lineage>
</organism>
<keyword evidence="1" id="KW-0812">Transmembrane</keyword>
<reference evidence="4" key="1">
    <citation type="journal article" date="2019" name="Int. J. Syst. Evol. Microbiol.">
        <title>The Global Catalogue of Microorganisms (GCM) 10K type strain sequencing project: providing services to taxonomists for standard genome sequencing and annotation.</title>
        <authorList>
            <consortium name="The Broad Institute Genomics Platform"/>
            <consortium name="The Broad Institute Genome Sequencing Center for Infectious Disease"/>
            <person name="Wu L."/>
            <person name="Ma J."/>
        </authorList>
    </citation>
    <scope>NUCLEOTIDE SEQUENCE [LARGE SCALE GENOMIC DNA]</scope>
    <source>
        <strain evidence="4">CGMCC-1.15741</strain>
    </source>
</reference>
<accession>A0ABW1S981</accession>
<dbReference type="RefSeq" id="WP_377377142.1">
    <property type="nucleotide sequence ID" value="NZ_JBHSSW010000006.1"/>
</dbReference>
<feature type="transmembrane region" description="Helical" evidence="1">
    <location>
        <begin position="66"/>
        <end position="84"/>
    </location>
</feature>
<feature type="transmembrane region" description="Helical" evidence="1">
    <location>
        <begin position="165"/>
        <end position="191"/>
    </location>
</feature>
<feature type="transmembrane region" description="Helical" evidence="1">
    <location>
        <begin position="35"/>
        <end position="54"/>
    </location>
</feature>
<dbReference type="EMBL" id="JBHSSW010000006">
    <property type="protein sequence ID" value="MFC6197763.1"/>
    <property type="molecule type" value="Genomic_DNA"/>
</dbReference>
<comment type="caution">
    <text evidence="3">The sequence shown here is derived from an EMBL/GenBank/DDBJ whole genome shotgun (WGS) entry which is preliminary data.</text>
</comment>
<evidence type="ECO:0000313" key="3">
    <source>
        <dbReference type="EMBL" id="MFC6197763.1"/>
    </source>
</evidence>
<dbReference type="NCBIfam" id="NF033631">
    <property type="entry name" value="SLATT_5"/>
    <property type="match status" value="1"/>
</dbReference>
<keyword evidence="4" id="KW-1185">Reference proteome</keyword>
<dbReference type="Pfam" id="PF18160">
    <property type="entry name" value="SLATT_5"/>
    <property type="match status" value="1"/>
</dbReference>
<gene>
    <name evidence="3" type="ORF">ACFQDM_06715</name>
</gene>
<protein>
    <submittedName>
        <fullName evidence="3">SLATT domain-containing protein</fullName>
    </submittedName>
</protein>
<dbReference type="Proteomes" id="UP001596303">
    <property type="component" value="Unassembled WGS sequence"/>
</dbReference>
<feature type="domain" description="SMODS and SLOG-associating 2TM effector" evidence="2">
    <location>
        <begin position="10"/>
        <end position="180"/>
    </location>
</feature>
<evidence type="ECO:0000256" key="1">
    <source>
        <dbReference type="SAM" id="Phobius"/>
    </source>
</evidence>
<dbReference type="InterPro" id="IPR041115">
    <property type="entry name" value="SLATT_5"/>
</dbReference>
<sequence>MADNINDPLGNIWITSRVRMDAHAKFTRLDRFTHISLTTYSVALLGFSVFQHHLENTRLGPYTSEVSIVLSASILYASLVVWGLRFGDKSRDHRDCYLALQKLYDSEMETSEKKIAYQDILDRYPNHSALDYERFIFRKVWIEKSPIETARGPVQMSFARAVKYIVLELLVWIIGAIIFLIPAIAIAVIYAL</sequence>
<evidence type="ECO:0000313" key="4">
    <source>
        <dbReference type="Proteomes" id="UP001596303"/>
    </source>
</evidence>
<keyword evidence="1" id="KW-1133">Transmembrane helix</keyword>
<proteinExistence type="predicted"/>
<name>A0ABW1S981_9PROT</name>
<evidence type="ECO:0000259" key="2">
    <source>
        <dbReference type="Pfam" id="PF18160"/>
    </source>
</evidence>